<keyword evidence="2 5" id="KW-0812">Transmembrane</keyword>
<keyword evidence="4 5" id="KW-0472">Membrane</keyword>
<comment type="subcellular location">
    <subcellularLocation>
        <location evidence="1">Membrane</location>
        <topology evidence="1">Multi-pass membrane protein</topology>
    </subcellularLocation>
</comment>
<organism evidence="6">
    <name type="scientific">Fusarium odoratissimum (strain NRRL 54006)</name>
    <dbReference type="NCBI Taxonomy" id="1089451"/>
    <lineage>
        <taxon>Eukaryota</taxon>
        <taxon>Fungi</taxon>
        <taxon>Dikarya</taxon>
        <taxon>Ascomycota</taxon>
        <taxon>Pezizomycotina</taxon>
        <taxon>Sordariomycetes</taxon>
        <taxon>Hypocreomycetidae</taxon>
        <taxon>Hypocreales</taxon>
        <taxon>Nectriaceae</taxon>
        <taxon>Fusarium</taxon>
        <taxon>Fusarium oxysporum species complex</taxon>
        <taxon>Fusarium oxysporum f. sp. cubense (strain race 4)</taxon>
    </lineage>
</organism>
<proteinExistence type="predicted"/>
<evidence type="ECO:0000256" key="1">
    <source>
        <dbReference type="ARBA" id="ARBA00004141"/>
    </source>
</evidence>
<accession>X0JME9</accession>
<dbReference type="GeneID" id="42035101"/>
<gene>
    <name evidence="6" type="ORF">FOIG_09926</name>
</gene>
<keyword evidence="3 5" id="KW-1133">Transmembrane helix</keyword>
<dbReference type="GO" id="GO:0015179">
    <property type="term" value="F:L-amino acid transmembrane transporter activity"/>
    <property type="evidence" value="ECO:0007669"/>
    <property type="project" value="TreeGrafter"/>
</dbReference>
<dbReference type="PANTHER" id="PTHR11785">
    <property type="entry name" value="AMINO ACID TRANSPORTER"/>
    <property type="match status" value="1"/>
</dbReference>
<evidence type="ECO:0000256" key="4">
    <source>
        <dbReference type="ARBA" id="ARBA00023136"/>
    </source>
</evidence>
<dbReference type="GO" id="GO:0016020">
    <property type="term" value="C:membrane"/>
    <property type="evidence" value="ECO:0007669"/>
    <property type="project" value="UniProtKB-SubCell"/>
</dbReference>
<sequence length="209" mass="23050">MCINAHKANNGTDIDGYNGTVVNGDDETVSEVDTDVNQDLMRFIGVTIISIICLTQFFSPSWGRKLNKFLAVVKIGFLIGVIIVALTALSSDIEDGKGNAVPRAQDWLEWHGSPSKVQFAKALLAVLFSFEGWENATFVAGGIPRRKHKVLRVGFITAVCTVGVLYLMVVAVVLHSIHYDDFPESHNRNYPPISSRSLARLKFYHGLDI</sequence>
<dbReference type="AlphaFoldDB" id="X0JME9"/>
<feature type="transmembrane region" description="Helical" evidence="5">
    <location>
        <begin position="70"/>
        <end position="89"/>
    </location>
</feature>
<dbReference type="Gene3D" id="1.20.1740.10">
    <property type="entry name" value="Amino acid/polyamine transporter I"/>
    <property type="match status" value="1"/>
</dbReference>
<reference evidence="6" key="1">
    <citation type="submission" date="2011-11" db="EMBL/GenBank/DDBJ databases">
        <title>The Genome Sequence of Fusarium oxysporum II5.</title>
        <authorList>
            <consortium name="The Broad Institute Genome Sequencing Platform"/>
            <person name="Ma L.-J."/>
            <person name="Gale L.R."/>
            <person name="Schwartz D.C."/>
            <person name="Zhou S."/>
            <person name="Corby-Kistler H."/>
            <person name="Young S.K."/>
            <person name="Zeng Q."/>
            <person name="Gargeya S."/>
            <person name="Fitzgerald M."/>
            <person name="Haas B."/>
            <person name="Abouelleil A."/>
            <person name="Alvarado L."/>
            <person name="Arachchi H.M."/>
            <person name="Berlin A."/>
            <person name="Brown A."/>
            <person name="Chapman S.B."/>
            <person name="Chen Z."/>
            <person name="Dunbar C."/>
            <person name="Freedman E."/>
            <person name="Gearin G."/>
            <person name="Goldberg J."/>
            <person name="Griggs A."/>
            <person name="Gujja S."/>
            <person name="Heiman D."/>
            <person name="Howarth C."/>
            <person name="Larson L."/>
            <person name="Lui A."/>
            <person name="MacDonald P.J.P."/>
            <person name="Montmayeur A."/>
            <person name="Murphy C."/>
            <person name="Neiman D."/>
            <person name="Pearson M."/>
            <person name="Priest M."/>
            <person name="Roberts A."/>
            <person name="Saif S."/>
            <person name="Shea T."/>
            <person name="Shenoy N."/>
            <person name="Sisk P."/>
            <person name="Stolte C."/>
            <person name="Sykes S."/>
            <person name="Wortman J."/>
            <person name="Nusbaum C."/>
            <person name="Birren B."/>
        </authorList>
    </citation>
    <scope>NUCLEOTIDE SEQUENCE [LARGE SCALE GENOMIC DNA]</scope>
    <source>
        <strain evidence="6">54006</strain>
    </source>
</reference>
<dbReference type="EMBL" id="JH658288">
    <property type="protein sequence ID" value="EXL97601.1"/>
    <property type="molecule type" value="Genomic_DNA"/>
</dbReference>
<dbReference type="HOGENOM" id="CLU_1315469_0_0_1"/>
<dbReference type="InterPro" id="IPR050598">
    <property type="entry name" value="AminoAcid_Transporter"/>
</dbReference>
<evidence type="ECO:0000256" key="5">
    <source>
        <dbReference type="SAM" id="Phobius"/>
    </source>
</evidence>
<dbReference type="InterPro" id="IPR002293">
    <property type="entry name" value="AA/rel_permease1"/>
</dbReference>
<reference evidence="6" key="2">
    <citation type="submission" date="2012-05" db="EMBL/GenBank/DDBJ databases">
        <title>The Genome Annotation of Fusarium oxysporum II5.</title>
        <authorList>
            <consortium name="The Broad Institute Genomics Platform"/>
            <person name="Ma L.-J."/>
            <person name="Corby-Kistler H."/>
            <person name="Broz K."/>
            <person name="Gale L.R."/>
            <person name="Jonkers W."/>
            <person name="O'Donnell K."/>
            <person name="Ploetz R."/>
            <person name="Steinberg C."/>
            <person name="Schwartz D.C."/>
            <person name="VanEtten H."/>
            <person name="Zhou S."/>
            <person name="Young S.K."/>
            <person name="Zeng Q."/>
            <person name="Gargeya S."/>
            <person name="Fitzgerald M."/>
            <person name="Abouelleil A."/>
            <person name="Alvarado L."/>
            <person name="Chapman S.B."/>
            <person name="Gainer-Dewar J."/>
            <person name="Goldberg J."/>
            <person name="Griggs A."/>
            <person name="Gujja S."/>
            <person name="Hansen M."/>
            <person name="Howarth C."/>
            <person name="Imamovic A."/>
            <person name="Ireland A."/>
            <person name="Larimer J."/>
            <person name="McCowan C."/>
            <person name="Murphy C."/>
            <person name="Pearson M."/>
            <person name="Poon T.W."/>
            <person name="Priest M."/>
            <person name="Roberts A."/>
            <person name="Saif S."/>
            <person name="Shea T."/>
            <person name="Sykes S."/>
            <person name="Wortman J."/>
            <person name="Nusbaum C."/>
            <person name="Birren B."/>
        </authorList>
    </citation>
    <scope>NUCLEOTIDE SEQUENCE</scope>
    <source>
        <strain evidence="6">54006</strain>
    </source>
</reference>
<evidence type="ECO:0008006" key="7">
    <source>
        <dbReference type="Google" id="ProtNLM"/>
    </source>
</evidence>
<dbReference type="PANTHER" id="PTHR11785:SF353">
    <property type="entry name" value="METHIONINE TRANSPORTER (EUROFUNG)"/>
    <property type="match status" value="1"/>
</dbReference>
<evidence type="ECO:0000313" key="6">
    <source>
        <dbReference type="EMBL" id="EXL97601.1"/>
    </source>
</evidence>
<dbReference type="Pfam" id="PF13520">
    <property type="entry name" value="AA_permease_2"/>
    <property type="match status" value="1"/>
</dbReference>
<feature type="transmembrane region" description="Helical" evidence="5">
    <location>
        <begin position="40"/>
        <end position="58"/>
    </location>
</feature>
<name>X0JME9_FUSO5</name>
<feature type="transmembrane region" description="Helical" evidence="5">
    <location>
        <begin position="155"/>
        <end position="177"/>
    </location>
</feature>
<protein>
    <recommendedName>
        <fullName evidence="7">Amino acid permease/ SLC12A domain-containing protein</fullName>
    </recommendedName>
</protein>
<evidence type="ECO:0000256" key="2">
    <source>
        <dbReference type="ARBA" id="ARBA00022692"/>
    </source>
</evidence>
<evidence type="ECO:0000256" key="3">
    <source>
        <dbReference type="ARBA" id="ARBA00022989"/>
    </source>
</evidence>
<dbReference type="RefSeq" id="XP_031059691.1">
    <property type="nucleotide sequence ID" value="XM_031210213.1"/>
</dbReference>
<dbReference type="VEuPathDB" id="FungiDB:FOIG_09926"/>
<dbReference type="Proteomes" id="UP000030685">
    <property type="component" value="Unassembled WGS sequence"/>
</dbReference>